<dbReference type="PANTHER" id="PTHR46250:SF18">
    <property type="entry name" value="MYB_SANT-LIKE DOMAIN-CONTAINING PROTEIN"/>
    <property type="match status" value="1"/>
</dbReference>
<comment type="caution">
    <text evidence="1">The sequence shown here is derived from an EMBL/GenBank/DDBJ whole genome shotgun (WGS) entry which is preliminary data.</text>
</comment>
<dbReference type="EMBL" id="JACMSC010000012">
    <property type="protein sequence ID" value="KAG6496098.1"/>
    <property type="molecule type" value="Genomic_DNA"/>
</dbReference>
<evidence type="ECO:0000313" key="1">
    <source>
        <dbReference type="EMBL" id="KAG6496098.1"/>
    </source>
</evidence>
<protein>
    <recommendedName>
        <fullName evidence="3">Myb/SANT-like domain-containing protein</fullName>
    </recommendedName>
</protein>
<organism evidence="1 2">
    <name type="scientific">Zingiber officinale</name>
    <name type="common">Ginger</name>
    <name type="synonym">Amomum zingiber</name>
    <dbReference type="NCBI Taxonomy" id="94328"/>
    <lineage>
        <taxon>Eukaryota</taxon>
        <taxon>Viridiplantae</taxon>
        <taxon>Streptophyta</taxon>
        <taxon>Embryophyta</taxon>
        <taxon>Tracheophyta</taxon>
        <taxon>Spermatophyta</taxon>
        <taxon>Magnoliopsida</taxon>
        <taxon>Liliopsida</taxon>
        <taxon>Zingiberales</taxon>
        <taxon>Zingiberaceae</taxon>
        <taxon>Zingiber</taxon>
    </lineage>
</organism>
<evidence type="ECO:0008006" key="3">
    <source>
        <dbReference type="Google" id="ProtNLM"/>
    </source>
</evidence>
<dbReference type="Proteomes" id="UP000734854">
    <property type="component" value="Unassembled WGS sequence"/>
</dbReference>
<accession>A0A8J5FVW3</accession>
<sequence>MAAKVPSSNLKATPHIKSRYNLLKRQFHAINEMINHNNGFGWNNVEKCINTSKDVFDDWVKRHLTTIGLRNREFPHLDDLMFVWGKDRATGAGAETLTDAVEEINLCDEETTNLSVK</sequence>
<dbReference type="PANTHER" id="PTHR46250">
    <property type="entry name" value="MYB/SANT-LIKE DNA-BINDING DOMAIN PROTEIN-RELATED"/>
    <property type="match status" value="1"/>
</dbReference>
<dbReference type="AlphaFoldDB" id="A0A8J5FVW3"/>
<proteinExistence type="predicted"/>
<gene>
    <name evidence="1" type="ORF">ZIOFF_043946</name>
</gene>
<name>A0A8J5FVW3_ZINOF</name>
<keyword evidence="2" id="KW-1185">Reference proteome</keyword>
<evidence type="ECO:0000313" key="2">
    <source>
        <dbReference type="Proteomes" id="UP000734854"/>
    </source>
</evidence>
<reference evidence="1 2" key="1">
    <citation type="submission" date="2020-08" db="EMBL/GenBank/DDBJ databases">
        <title>Plant Genome Project.</title>
        <authorList>
            <person name="Zhang R.-G."/>
        </authorList>
    </citation>
    <scope>NUCLEOTIDE SEQUENCE [LARGE SCALE GENOMIC DNA]</scope>
    <source>
        <tissue evidence="1">Rhizome</tissue>
    </source>
</reference>